<dbReference type="OMA" id="FMHHGVH"/>
<dbReference type="GO" id="GO:0000070">
    <property type="term" value="P:mitotic sister chromatid segregation"/>
    <property type="evidence" value="ECO:0007669"/>
    <property type="project" value="TreeGrafter"/>
</dbReference>
<organism evidence="2 3">
    <name type="scientific">Chiloscyllium punctatum</name>
    <name type="common">Brownbanded bambooshark</name>
    <name type="synonym">Hemiscyllium punctatum</name>
    <dbReference type="NCBI Taxonomy" id="137246"/>
    <lineage>
        <taxon>Eukaryota</taxon>
        <taxon>Metazoa</taxon>
        <taxon>Chordata</taxon>
        <taxon>Craniata</taxon>
        <taxon>Vertebrata</taxon>
        <taxon>Chondrichthyes</taxon>
        <taxon>Elasmobranchii</taxon>
        <taxon>Galeomorphii</taxon>
        <taxon>Galeoidea</taxon>
        <taxon>Orectolobiformes</taxon>
        <taxon>Hemiscylliidae</taxon>
        <taxon>Chiloscyllium</taxon>
    </lineage>
</organism>
<proteinExistence type="predicted"/>
<dbReference type="PANTHER" id="PTHR16199">
    <property type="entry name" value="CONDENSIN-2 COMPLEX SUBUNIT G2"/>
    <property type="match status" value="1"/>
</dbReference>
<evidence type="ECO:0000313" key="2">
    <source>
        <dbReference type="EMBL" id="GCC27055.1"/>
    </source>
</evidence>
<evidence type="ECO:0008006" key="4">
    <source>
        <dbReference type="Google" id="ProtNLM"/>
    </source>
</evidence>
<protein>
    <recommendedName>
        <fullName evidence="4">Condensin-2 complex subunit G2</fullName>
    </recommendedName>
</protein>
<sequence length="1017" mass="116000">MSKRDLFLQSVCNECLEDFLNFIQLHKNTSDPFDLTEVLQEFPRKQREALWEHLKKLLTDVLLDNPVENWAQHEDSDDEMEVEGALNMLNYETLLTHEGRRFLSFLFSWDVEFIKMIHDTIKNQLHVFPKSIMTYVAEIYFRAWKKASGMFLKTIEYNCIQDFMHHGVHLPRNSPVHSKVRELLSYFHQQKLRQGVDEMLHRLYQPILWRGLKARNSEVRANAAILFIEAFPIRDPGLANEEVDVQIQKQFEEIFSLLEDPQPLVRSTGVLGVCRIAAKYWEMIPAAILTELLTTVLRELSADTSSADVRCSVFKCLPVTLDNRMSHPLLEQLLPGLKNSLHDNSEKVRVAFVDMLLKIKAARAAKFWKVCPMEHLLARLELDSRPVARRIVNLLFNSFFPVNQSEEVWCERCVTLVQMNPMAARKFYQYAHEHTAPTNIAKLMLVLRRCLNACIAREVQNEDGGDDDKYHMENSSVLDDVLSVNDGATMASLLEIIVILWKSIDKTLSKNEEAKNYTIAKFGTVLPQYFKTFTDDRCTGPLVILASFMPATAVPTFSCGVLSKLRNLDEGADENKYSSLIDCLCQWGKVGHVLELITDWLTDRLPQKNKNIRQRTVKIQETVEPKLELALKFLEYILTNIMTRECFLNSPQNKLNQLLKSLGAVKELLTSFLNTSELMLHDIDVNTALKAFSLYCRLTIHFQNKFCADGRTYLLDLERNAGWIDAVVLQFLHLPGKEMEVSEHQSEIARQIVDVYLTVCKDIVMVGASDMEFQAQVLGFGLAVMQSEKGVFSLPLLISILKEIAVNCLSQNIYTSSEKANKILDIIQKVFHKILEILARYSRKSQEETLQILESIQSVLGEFISAVHTWHGTHDAVHQEILSTLLAAMLAETIHSLKKKSDPEDVVPPETTDDLPLLSSYFLAIVLKYPGVMKSFLNELMDCINSEAIQGVVGLVAALYILLVLSRGKVSRTAIKETAVAIHMKFQCYNGVATELSDVERALYTSSNKHLEDLLHL</sequence>
<keyword evidence="1" id="KW-0812">Transmembrane</keyword>
<dbReference type="PANTHER" id="PTHR16199:SF4">
    <property type="entry name" value="CONDENSIN-2 COMPLEX SUBUNIT G2"/>
    <property type="match status" value="1"/>
</dbReference>
<dbReference type="InterPro" id="IPR011989">
    <property type="entry name" value="ARM-like"/>
</dbReference>
<dbReference type="Pfam" id="PF12422">
    <property type="entry name" value="Condensin2nSMC"/>
    <property type="match status" value="1"/>
</dbReference>
<dbReference type="EMBL" id="BEZZ01000148">
    <property type="protein sequence ID" value="GCC27055.1"/>
    <property type="molecule type" value="Genomic_DNA"/>
</dbReference>
<dbReference type="InterPro" id="IPR024741">
    <property type="entry name" value="Condensin2_G2"/>
</dbReference>
<dbReference type="InterPro" id="IPR016024">
    <property type="entry name" value="ARM-type_fold"/>
</dbReference>
<dbReference type="GO" id="GO:0000796">
    <property type="term" value="C:condensin complex"/>
    <property type="evidence" value="ECO:0007669"/>
    <property type="project" value="TreeGrafter"/>
</dbReference>
<evidence type="ECO:0000256" key="1">
    <source>
        <dbReference type="SAM" id="Phobius"/>
    </source>
</evidence>
<dbReference type="Gene3D" id="1.25.10.10">
    <property type="entry name" value="Leucine-rich Repeat Variant"/>
    <property type="match status" value="1"/>
</dbReference>
<dbReference type="AlphaFoldDB" id="A0A401S9H9"/>
<keyword evidence="3" id="KW-1185">Reference proteome</keyword>
<dbReference type="SUPFAM" id="SSF48371">
    <property type="entry name" value="ARM repeat"/>
    <property type="match status" value="1"/>
</dbReference>
<reference evidence="2 3" key="1">
    <citation type="journal article" date="2018" name="Nat. Ecol. Evol.">
        <title>Shark genomes provide insights into elasmobranch evolution and the origin of vertebrates.</title>
        <authorList>
            <person name="Hara Y"/>
            <person name="Yamaguchi K"/>
            <person name="Onimaru K"/>
            <person name="Kadota M"/>
            <person name="Koyanagi M"/>
            <person name="Keeley SD"/>
            <person name="Tatsumi K"/>
            <person name="Tanaka K"/>
            <person name="Motone F"/>
            <person name="Kageyama Y"/>
            <person name="Nozu R"/>
            <person name="Adachi N"/>
            <person name="Nishimura O"/>
            <person name="Nakagawa R"/>
            <person name="Tanegashima C"/>
            <person name="Kiyatake I"/>
            <person name="Matsumoto R"/>
            <person name="Murakumo K"/>
            <person name="Nishida K"/>
            <person name="Terakita A"/>
            <person name="Kuratani S"/>
            <person name="Sato K"/>
            <person name="Hyodo S Kuraku.S."/>
        </authorList>
    </citation>
    <scope>NUCLEOTIDE SEQUENCE [LARGE SCALE GENOMIC DNA]</scope>
</reference>
<feature type="transmembrane region" description="Helical" evidence="1">
    <location>
        <begin position="948"/>
        <end position="966"/>
    </location>
</feature>
<evidence type="ECO:0000313" key="3">
    <source>
        <dbReference type="Proteomes" id="UP000287033"/>
    </source>
</evidence>
<gene>
    <name evidence="2" type="ORF">chiPu_0005476</name>
</gene>
<accession>A0A401S9H9</accession>
<dbReference type="GO" id="GO:0005634">
    <property type="term" value="C:nucleus"/>
    <property type="evidence" value="ECO:0007669"/>
    <property type="project" value="InterPro"/>
</dbReference>
<comment type="caution">
    <text evidence="2">The sequence shown here is derived from an EMBL/GenBank/DDBJ whole genome shotgun (WGS) entry which is preliminary data.</text>
</comment>
<dbReference type="OrthoDB" id="10062843at2759"/>
<keyword evidence="1" id="KW-0472">Membrane</keyword>
<keyword evidence="1" id="KW-1133">Transmembrane helix</keyword>
<dbReference type="STRING" id="137246.A0A401S9H9"/>
<name>A0A401S9H9_CHIPU</name>
<dbReference type="Proteomes" id="UP000287033">
    <property type="component" value="Unassembled WGS sequence"/>
</dbReference>